<dbReference type="Proteomes" id="UP000029558">
    <property type="component" value="Chromosome"/>
</dbReference>
<reference evidence="1 2" key="1">
    <citation type="journal article" date="2014" name="Genome Announc.">
        <title>Comparative Genome Analysis of Two Isolates of the Fish Pathogen Piscirickettsia salmonis from Different Hosts Reveals Major Differences in Virulence-Associated Secretion Systems.</title>
        <authorList>
            <person name="Bohle H."/>
            <person name="Henriquez P."/>
            <person name="Grothusen H."/>
            <person name="Navas E."/>
            <person name="Sandoval A."/>
            <person name="Bustamante F."/>
            <person name="Bustos P."/>
            <person name="Mancilla M."/>
        </authorList>
    </citation>
    <scope>NUCLEOTIDE SEQUENCE [LARGE SCALE GENOMIC DNA]</scope>
    <source>
        <strain evidence="2">B1-32597</strain>
    </source>
</reference>
<protein>
    <submittedName>
        <fullName evidence="1">Membrane protein</fullName>
    </submittedName>
</protein>
<proteinExistence type="predicted"/>
<dbReference type="EMBL" id="CP012508">
    <property type="protein sequence ID" value="ALB23877.1"/>
    <property type="molecule type" value="Genomic_DNA"/>
</dbReference>
<dbReference type="OrthoDB" id="5616383at2"/>
<evidence type="ECO:0000313" key="2">
    <source>
        <dbReference type="Proteomes" id="UP000029558"/>
    </source>
</evidence>
<sequence length="137" mass="14696">MKIKTLLATALTSSLIATAAIASPTSNNPPPLQGTQCSIGQQCSLSNGMAYFELNQSQYGLYTCKLISGDQTNTHVVTLSTGKDAQNVYLARVGTREFKVYIQEQAKIFRKYNGVGEVKFVGTSGDAISCTQDQTST</sequence>
<organism evidence="1 2">
    <name type="scientific">Piscirickettsia salmonis</name>
    <dbReference type="NCBI Taxonomy" id="1238"/>
    <lineage>
        <taxon>Bacteria</taxon>
        <taxon>Pseudomonadati</taxon>
        <taxon>Pseudomonadota</taxon>
        <taxon>Gammaproteobacteria</taxon>
        <taxon>Thiotrichales</taxon>
        <taxon>Piscirickettsiaceae</taxon>
        <taxon>Piscirickettsia</taxon>
    </lineage>
</organism>
<name>A0A1L6TEG8_PISSA</name>
<gene>
    <name evidence="1" type="ORF">KU39_2701</name>
</gene>
<evidence type="ECO:0000313" key="1">
    <source>
        <dbReference type="EMBL" id="ALB23877.1"/>
    </source>
</evidence>
<dbReference type="AlphaFoldDB" id="A0A1L6TEG8"/>
<accession>A0A1L6TEG8</accession>
<dbReference type="RefSeq" id="WP_017377360.1">
    <property type="nucleotide sequence ID" value="NZ_CP012508.1"/>
</dbReference>